<dbReference type="Pfam" id="PF14484">
    <property type="entry name" value="FISNA"/>
    <property type="match status" value="1"/>
</dbReference>
<dbReference type="EMBL" id="JBHFQA010000015">
    <property type="protein sequence ID" value="KAL2086381.1"/>
    <property type="molecule type" value="Genomic_DNA"/>
</dbReference>
<evidence type="ECO:0000256" key="1">
    <source>
        <dbReference type="ARBA" id="ARBA00004496"/>
    </source>
</evidence>
<feature type="domain" description="B30.2/SPRY" evidence="8">
    <location>
        <begin position="1062"/>
        <end position="1253"/>
    </location>
</feature>
<keyword evidence="4" id="KW-0677">Repeat</keyword>
<dbReference type="InterPro" id="IPR007111">
    <property type="entry name" value="NACHT_NTPase"/>
</dbReference>
<feature type="region of interest" description="Disordered" evidence="7">
    <location>
        <begin position="1"/>
        <end position="22"/>
    </location>
</feature>
<evidence type="ECO:0000256" key="6">
    <source>
        <dbReference type="ARBA" id="ARBA00022840"/>
    </source>
</evidence>
<keyword evidence="3" id="KW-0433">Leucine-rich repeat</keyword>
<dbReference type="InterPro" id="IPR001870">
    <property type="entry name" value="B30.2/SPRY"/>
</dbReference>
<dbReference type="Pfam" id="PF17776">
    <property type="entry name" value="NLRC4_HD2"/>
    <property type="match status" value="1"/>
</dbReference>
<dbReference type="GO" id="GO:0005737">
    <property type="term" value="C:cytoplasm"/>
    <property type="evidence" value="ECO:0007669"/>
    <property type="project" value="UniProtKB-SubCell"/>
</dbReference>
<proteinExistence type="predicted"/>
<evidence type="ECO:0000256" key="2">
    <source>
        <dbReference type="ARBA" id="ARBA00022490"/>
    </source>
</evidence>
<evidence type="ECO:0000256" key="3">
    <source>
        <dbReference type="ARBA" id="ARBA00022614"/>
    </source>
</evidence>
<keyword evidence="5" id="KW-0547">Nucleotide-binding</keyword>
<dbReference type="SUPFAM" id="SSF49899">
    <property type="entry name" value="Concanavalin A-like lectins/glucanases"/>
    <property type="match status" value="1"/>
</dbReference>
<dbReference type="Gene3D" id="3.40.50.300">
    <property type="entry name" value="P-loop containing nucleotide triphosphate hydrolases"/>
    <property type="match status" value="1"/>
</dbReference>
<evidence type="ECO:0000256" key="4">
    <source>
        <dbReference type="ARBA" id="ARBA00022737"/>
    </source>
</evidence>
<dbReference type="SMART" id="SM00449">
    <property type="entry name" value="SPRY"/>
    <property type="match status" value="1"/>
</dbReference>
<evidence type="ECO:0000259" key="8">
    <source>
        <dbReference type="PROSITE" id="PS50188"/>
    </source>
</evidence>
<dbReference type="PROSITE" id="PS50188">
    <property type="entry name" value="B302_SPRY"/>
    <property type="match status" value="1"/>
</dbReference>
<dbReference type="InterPro" id="IPR003877">
    <property type="entry name" value="SPRY_dom"/>
</dbReference>
<keyword evidence="6" id="KW-0067">ATP-binding</keyword>
<keyword evidence="10" id="KW-1185">Reference proteome</keyword>
<dbReference type="Pfam" id="PF13516">
    <property type="entry name" value="LRR_6"/>
    <property type="match status" value="4"/>
</dbReference>
<dbReference type="InterPro" id="IPR041267">
    <property type="entry name" value="NLRP_HD2"/>
</dbReference>
<dbReference type="Proteomes" id="UP001591681">
    <property type="component" value="Unassembled WGS sequence"/>
</dbReference>
<feature type="compositionally biased region" description="Polar residues" evidence="7">
    <location>
        <begin position="12"/>
        <end position="22"/>
    </location>
</feature>
<dbReference type="InterPro" id="IPR013320">
    <property type="entry name" value="ConA-like_dom_sf"/>
</dbReference>
<dbReference type="Pfam" id="PF17779">
    <property type="entry name" value="WHD_NOD2"/>
    <property type="match status" value="1"/>
</dbReference>
<dbReference type="InterPro" id="IPR001611">
    <property type="entry name" value="Leu-rich_rpt"/>
</dbReference>
<name>A0ABD1JGU8_9TELE</name>
<dbReference type="Pfam" id="PF05729">
    <property type="entry name" value="NACHT"/>
    <property type="match status" value="1"/>
</dbReference>
<dbReference type="InterPro" id="IPR043136">
    <property type="entry name" value="B30.2/SPRY_sf"/>
</dbReference>
<evidence type="ECO:0000256" key="5">
    <source>
        <dbReference type="ARBA" id="ARBA00022741"/>
    </source>
</evidence>
<dbReference type="PANTHER" id="PTHR24106">
    <property type="entry name" value="NACHT, LRR AND CARD DOMAINS-CONTAINING"/>
    <property type="match status" value="1"/>
</dbReference>
<reference evidence="9 10" key="1">
    <citation type="submission" date="2024-09" db="EMBL/GenBank/DDBJ databases">
        <title>A chromosome-level genome assembly of Gray's grenadier anchovy, Coilia grayii.</title>
        <authorList>
            <person name="Fu Z."/>
        </authorList>
    </citation>
    <scope>NUCLEOTIDE SEQUENCE [LARGE SCALE GENOMIC DNA]</scope>
    <source>
        <strain evidence="9">G4</strain>
        <tissue evidence="9">Muscle</tissue>
    </source>
</reference>
<evidence type="ECO:0000313" key="10">
    <source>
        <dbReference type="Proteomes" id="UP001591681"/>
    </source>
</evidence>
<keyword evidence="2" id="KW-0963">Cytoplasm</keyword>
<evidence type="ECO:0000313" key="9">
    <source>
        <dbReference type="EMBL" id="KAL2086381.1"/>
    </source>
</evidence>
<protein>
    <recommendedName>
        <fullName evidence="8">B30.2/SPRY domain-containing protein</fullName>
    </recommendedName>
</protein>
<gene>
    <name evidence="9" type="ORF">ACEWY4_017440</name>
</gene>
<comment type="subcellular location">
    <subcellularLocation>
        <location evidence="1">Cytoplasm</location>
    </subcellularLocation>
</comment>
<dbReference type="GO" id="GO:0005524">
    <property type="term" value="F:ATP binding"/>
    <property type="evidence" value="ECO:0007669"/>
    <property type="project" value="UniProtKB-KW"/>
</dbReference>
<dbReference type="SMART" id="SM01288">
    <property type="entry name" value="FISNA"/>
    <property type="match status" value="1"/>
</dbReference>
<dbReference type="InterPro" id="IPR032675">
    <property type="entry name" value="LRR_dom_sf"/>
</dbReference>
<sequence>MADSDCSEAASRPTTTAQTGPLQSTVTAHTGGVAVVPQFYGCHIKGPVNLNVSTSTAPVLCPDETSILQKPLTQALATNTGTCIKSVSEKLKSNLRKTFESILEGIIKKGPPTPLNKFYTDLYIIQGEGGGINHEHEVWNIDRGWKPQTSEDIPINLNDIFKPLPEENSKKEEKDERCAAKEKDVRVVLTKGIAGIGKTVSVHKFILDWAEEKANQDVDLMIVLPFRDLNAMVADNEMCSLQELLEEFCPVLRDVKDPKSYDDCNIVFIFDGLDESQLPLNFHRNRKVTNVTKKCPVDVLITNLIQADRLLPSARIWITSRPAAIHKVSDWITSHRLTEVQGFSDPQKEEYFRKKISDEVLSNRVVSHIKKLRSLYIMCYIPVFCWISATVLSIPDILNSLPENIPTTLSAMYTRFLVYQIQMKNEKYHGLHTTMPLSETDLNMILKLAQLAFAHLQKNSLVFSERDLKSYDIDVTDVSVHSGVFTEVVKEEDPVIREKWYSFVHLTIQEYLAAFYAFYLFATEGSNPFPEEKKPRRLRSAFYYEDEYDYEEDSVDEQEDELQLTASQQLESLHDLHKVAIDEALKSSTGHLDLFLRFLLGLSIDESMWRHFQLQTAREPGSLTRTVQYIKGKLREEDEGKLPSPERSINLFHCLTELRDNSLVKEIQWFVTSKSLSSQTISAAQCSALAYMITTSDEVIEEFDLSKYNTSREGRTRLVPVVARCIRAKLADCELTDKCCKIVVEVLQSRDAYLTELDLSHNHLMEANFNALAEGLQSPSRTLASLDLSFVNLEKSGQNLLNAILLGPKGQPRTLRLRGCGLKQDACDILAKAMEAPGAQLKNIDVSYNDLTDAGVETFLQALSRKNCELESLRLGTCAITEKSCATIGQILQQSSLQVLDLSGNCLGDGGVKLICTGLMSPHCRLQILGLKDCNLYKSSCHALAPVLWSFSELKELDLSDNDMPNAGLRLLLVGLRNSNCHLRTLRLSGCQVTERGCALLASALIRNPAHLEELDLSYNHPGDRGVQQLSARLKDQKCRLQKLNFEHVGEKRLKWGLKKYAVDLTLDWTDGVILSEDSKKATRDLAMSYHSMYSYDSDEEDITVTNRQKSKVEVKCVQHLSEGRFYWEVDWTGMIDIKVKHKGALSGSRRVWHFTTDDYFLVCSRDQYVASRIAYGNVQWLSYVKKPDPDPRRIGVYLDWPAGILTFYSVSAHEKVFLHSFHATFSTPVTPAFGFASPHPYDGTGSVSLRTL</sequence>
<dbReference type="FunFam" id="3.40.50.300:FF:000210">
    <property type="entry name" value="Si:dkey-16p6.1"/>
    <property type="match status" value="1"/>
</dbReference>
<organism evidence="9 10">
    <name type="scientific">Coilia grayii</name>
    <name type="common">Gray's grenadier anchovy</name>
    <dbReference type="NCBI Taxonomy" id="363190"/>
    <lineage>
        <taxon>Eukaryota</taxon>
        <taxon>Metazoa</taxon>
        <taxon>Chordata</taxon>
        <taxon>Craniata</taxon>
        <taxon>Vertebrata</taxon>
        <taxon>Euteleostomi</taxon>
        <taxon>Actinopterygii</taxon>
        <taxon>Neopterygii</taxon>
        <taxon>Teleostei</taxon>
        <taxon>Clupei</taxon>
        <taxon>Clupeiformes</taxon>
        <taxon>Clupeoidei</taxon>
        <taxon>Engraulidae</taxon>
        <taxon>Coilinae</taxon>
        <taxon>Coilia</taxon>
    </lineage>
</organism>
<dbReference type="Gene3D" id="2.60.120.920">
    <property type="match status" value="1"/>
</dbReference>
<dbReference type="Gene3D" id="3.80.10.10">
    <property type="entry name" value="Ribonuclease Inhibitor"/>
    <property type="match status" value="2"/>
</dbReference>
<dbReference type="SMART" id="SM00368">
    <property type="entry name" value="LRR_RI"/>
    <property type="match status" value="10"/>
</dbReference>
<accession>A0ABD1JGU8</accession>
<dbReference type="InterPro" id="IPR041075">
    <property type="entry name" value="NOD1/2_WH"/>
</dbReference>
<dbReference type="AlphaFoldDB" id="A0ABD1JGU8"/>
<dbReference type="InterPro" id="IPR051261">
    <property type="entry name" value="NLR"/>
</dbReference>
<dbReference type="SUPFAM" id="SSF52047">
    <property type="entry name" value="RNI-like"/>
    <property type="match status" value="1"/>
</dbReference>
<dbReference type="InterPro" id="IPR027417">
    <property type="entry name" value="P-loop_NTPase"/>
</dbReference>
<evidence type="ECO:0000256" key="7">
    <source>
        <dbReference type="SAM" id="MobiDB-lite"/>
    </source>
</evidence>
<comment type="caution">
    <text evidence="9">The sequence shown here is derived from an EMBL/GenBank/DDBJ whole genome shotgun (WGS) entry which is preliminary data.</text>
</comment>
<dbReference type="InterPro" id="IPR029495">
    <property type="entry name" value="NACHT-assoc"/>
</dbReference>